<dbReference type="SUPFAM" id="SSF49899">
    <property type="entry name" value="Concanavalin A-like lectins/glucanases"/>
    <property type="match status" value="1"/>
</dbReference>
<feature type="coiled-coil region" evidence="7">
    <location>
        <begin position="238"/>
        <end position="272"/>
    </location>
</feature>
<dbReference type="PROSITE" id="PS00518">
    <property type="entry name" value="ZF_RING_1"/>
    <property type="match status" value="1"/>
</dbReference>
<dbReference type="InterPro" id="IPR003879">
    <property type="entry name" value="Butyrophylin_SPRY"/>
</dbReference>
<reference evidence="11" key="3">
    <citation type="submission" date="2025-09" db="UniProtKB">
        <authorList>
            <consortium name="Ensembl"/>
        </authorList>
    </citation>
    <scope>IDENTIFICATION</scope>
</reference>
<proteinExistence type="predicted"/>
<dbReference type="Gene3D" id="2.60.120.920">
    <property type="match status" value="1"/>
</dbReference>
<dbReference type="PROSITE" id="PS50119">
    <property type="entry name" value="ZF_BBOX"/>
    <property type="match status" value="1"/>
</dbReference>
<feature type="domain" description="RING-type" evidence="8">
    <location>
        <begin position="50"/>
        <end position="93"/>
    </location>
</feature>
<dbReference type="GO" id="GO:0005737">
    <property type="term" value="C:cytoplasm"/>
    <property type="evidence" value="ECO:0007669"/>
    <property type="project" value="UniProtKB-ARBA"/>
</dbReference>
<keyword evidence="1" id="KW-0399">Innate immunity</keyword>
<evidence type="ECO:0000259" key="8">
    <source>
        <dbReference type="PROSITE" id="PS50089"/>
    </source>
</evidence>
<dbReference type="CDD" id="cd16040">
    <property type="entry name" value="SPRY_PRY_SNTX"/>
    <property type="match status" value="1"/>
</dbReference>
<keyword evidence="2" id="KW-0479">Metal-binding</keyword>
<dbReference type="Pfam" id="PF00643">
    <property type="entry name" value="zf-B_box"/>
    <property type="match status" value="1"/>
</dbReference>
<evidence type="ECO:0008006" key="13">
    <source>
        <dbReference type="Google" id="ProtNLM"/>
    </source>
</evidence>
<evidence type="ECO:0000313" key="12">
    <source>
        <dbReference type="Proteomes" id="UP000314982"/>
    </source>
</evidence>
<dbReference type="InterPro" id="IPR001870">
    <property type="entry name" value="B30.2/SPRY"/>
</dbReference>
<evidence type="ECO:0000259" key="9">
    <source>
        <dbReference type="PROSITE" id="PS50119"/>
    </source>
</evidence>
<dbReference type="Ensembl" id="ENSHHUT00000050868.1">
    <property type="protein sequence ID" value="ENSHHUP00000049089.1"/>
    <property type="gene ID" value="ENSHHUG00000029748.1"/>
</dbReference>
<dbReference type="InterPro" id="IPR013083">
    <property type="entry name" value="Znf_RING/FYVE/PHD"/>
</dbReference>
<dbReference type="Pfam" id="PF25600">
    <property type="entry name" value="TRIM_CC"/>
    <property type="match status" value="1"/>
</dbReference>
<dbReference type="InterPro" id="IPR051051">
    <property type="entry name" value="E3_ubiq-ligase_TRIM/RNF"/>
</dbReference>
<organism evidence="11 12">
    <name type="scientific">Hucho hucho</name>
    <name type="common">huchen</name>
    <dbReference type="NCBI Taxonomy" id="62062"/>
    <lineage>
        <taxon>Eukaryota</taxon>
        <taxon>Metazoa</taxon>
        <taxon>Chordata</taxon>
        <taxon>Craniata</taxon>
        <taxon>Vertebrata</taxon>
        <taxon>Euteleostomi</taxon>
        <taxon>Actinopterygii</taxon>
        <taxon>Neopterygii</taxon>
        <taxon>Teleostei</taxon>
        <taxon>Protacanthopterygii</taxon>
        <taxon>Salmoniformes</taxon>
        <taxon>Salmonidae</taxon>
        <taxon>Salmoninae</taxon>
        <taxon>Hucho</taxon>
    </lineage>
</organism>
<dbReference type="Pfam" id="PF15227">
    <property type="entry name" value="zf-C3HC4_4"/>
    <property type="match status" value="1"/>
</dbReference>
<dbReference type="Gene3D" id="3.30.160.60">
    <property type="entry name" value="Classic Zinc Finger"/>
    <property type="match status" value="1"/>
</dbReference>
<dbReference type="InterPro" id="IPR058030">
    <property type="entry name" value="TRIM8/14/16/25/29/45/65_CC"/>
</dbReference>
<dbReference type="PANTHER" id="PTHR25465:SF5">
    <property type="entry name" value="E3 UBIQUITIN_ISG15 LIGASE TRIM25-RELATED"/>
    <property type="match status" value="1"/>
</dbReference>
<keyword evidence="5" id="KW-0391">Immunity</keyword>
<feature type="domain" description="B30.2/SPRY" evidence="10">
    <location>
        <begin position="374"/>
        <end position="565"/>
    </location>
</feature>
<evidence type="ECO:0000256" key="7">
    <source>
        <dbReference type="SAM" id="Coils"/>
    </source>
</evidence>
<keyword evidence="3 6" id="KW-0863">Zinc-finger</keyword>
<reference evidence="11" key="2">
    <citation type="submission" date="2025-08" db="UniProtKB">
        <authorList>
            <consortium name="Ensembl"/>
        </authorList>
    </citation>
    <scope>IDENTIFICATION</scope>
</reference>
<reference evidence="12" key="1">
    <citation type="submission" date="2018-06" db="EMBL/GenBank/DDBJ databases">
        <title>Genome assembly of Danube salmon.</title>
        <authorList>
            <person name="Macqueen D.J."/>
            <person name="Gundappa M.K."/>
        </authorList>
    </citation>
    <scope>NUCLEOTIDE SEQUENCE [LARGE SCALE GENOMIC DNA]</scope>
</reference>
<dbReference type="PANTHER" id="PTHR25465">
    <property type="entry name" value="B-BOX DOMAIN CONTAINING"/>
    <property type="match status" value="1"/>
</dbReference>
<evidence type="ECO:0000256" key="3">
    <source>
        <dbReference type="ARBA" id="ARBA00022771"/>
    </source>
</evidence>
<dbReference type="Pfam" id="PF13765">
    <property type="entry name" value="PRY"/>
    <property type="match status" value="1"/>
</dbReference>
<dbReference type="InterPro" id="IPR001841">
    <property type="entry name" value="Znf_RING"/>
</dbReference>
<feature type="coiled-coil region" evidence="7">
    <location>
        <begin position="296"/>
        <end position="333"/>
    </location>
</feature>
<dbReference type="GO" id="GO:0045087">
    <property type="term" value="P:innate immune response"/>
    <property type="evidence" value="ECO:0007669"/>
    <property type="project" value="UniProtKB-KW"/>
</dbReference>
<dbReference type="PROSITE" id="PS50089">
    <property type="entry name" value="ZF_RING_2"/>
    <property type="match status" value="1"/>
</dbReference>
<evidence type="ECO:0000256" key="6">
    <source>
        <dbReference type="PROSITE-ProRule" id="PRU00024"/>
    </source>
</evidence>
<dbReference type="Proteomes" id="UP000314982">
    <property type="component" value="Unassembled WGS sequence"/>
</dbReference>
<dbReference type="SMART" id="SM00184">
    <property type="entry name" value="RING"/>
    <property type="match status" value="1"/>
</dbReference>
<keyword evidence="7" id="KW-0175">Coiled coil</keyword>
<feature type="domain" description="B box-type" evidence="9">
    <location>
        <begin position="183"/>
        <end position="223"/>
    </location>
</feature>
<dbReference type="Gene3D" id="4.10.830.40">
    <property type="match status" value="1"/>
</dbReference>
<dbReference type="SUPFAM" id="SSF57850">
    <property type="entry name" value="RING/U-box"/>
    <property type="match status" value="1"/>
</dbReference>
<dbReference type="Pfam" id="PF00622">
    <property type="entry name" value="SPRY"/>
    <property type="match status" value="1"/>
</dbReference>
<evidence type="ECO:0000259" key="10">
    <source>
        <dbReference type="PROSITE" id="PS50188"/>
    </source>
</evidence>
<dbReference type="PROSITE" id="PS50188">
    <property type="entry name" value="B302_SPRY"/>
    <property type="match status" value="1"/>
</dbReference>
<dbReference type="InterPro" id="IPR017907">
    <property type="entry name" value="Znf_RING_CS"/>
</dbReference>
<accession>A0A4W5NII6</accession>
<keyword evidence="12" id="KW-1185">Reference proteome</keyword>
<sequence length="576" mass="65289">MSSWPENHELISSWPLSNTTPSRGSECTCTHTEPGSECGKMAEAMDSISCSICLDTQKDPVTIPCGHSYCMGCMKGYWDQDDQKGVYSCPLCKESFIPRPVLKKNTLLAELVEKLKTGLEVASPAHYYAGSGDVECDFCTGRKLKAVMSCLGCLASYCETHLQPHYESPAFKKHKLIKASTQLQEKICSRHDKLLEVYCRTDQQFICYHCLLDEHKGHDTVSVAAERTEKQRQLGDKRQKSQQRIQKREKEMQEVRQSMKSLKLSVQAAMEDTERIFTELIRSIEQSCSKVKELIRAQEKIDMIQAEGLLEQLKQEVAELRRRDAELEQLSNTEDHIHFLQSFQSLSVPPGSETIITVNQCVSFEGVKKSLSGLKKQLEDLFKKEMAKVPGLDQLTLDPNTVHNRLCLSEGNRKVTWSSRFQSYPDHPDRFTSHPQVLCSEGLSGACYWEVEWRGFGVYIAVSYKSISRKCREECLFGQNDQSWCLICSHSGCFFYHNDKKTAICVPYSSRVGVYLDHKAGTLSFYNVSDTMILLHRVQTTFTQPLYPGLGFQHGIHFGFGPSVKILSLTQKGTLI</sequence>
<evidence type="ECO:0000256" key="4">
    <source>
        <dbReference type="ARBA" id="ARBA00022833"/>
    </source>
</evidence>
<dbReference type="InterPro" id="IPR043136">
    <property type="entry name" value="B30.2/SPRY_sf"/>
</dbReference>
<dbReference type="Gene3D" id="3.30.40.10">
    <property type="entry name" value="Zinc/RING finger domain, C3HC4 (zinc finger)"/>
    <property type="match status" value="1"/>
</dbReference>
<dbReference type="SMART" id="SM00589">
    <property type="entry name" value="PRY"/>
    <property type="match status" value="1"/>
</dbReference>
<dbReference type="CDD" id="cd19769">
    <property type="entry name" value="Bbox2_TRIM16-like"/>
    <property type="match status" value="1"/>
</dbReference>
<evidence type="ECO:0000256" key="1">
    <source>
        <dbReference type="ARBA" id="ARBA00022588"/>
    </source>
</evidence>
<dbReference type="GeneTree" id="ENSGT01150000286899"/>
<dbReference type="SMART" id="SM00449">
    <property type="entry name" value="SPRY"/>
    <property type="match status" value="1"/>
</dbReference>
<dbReference type="SMART" id="SM00336">
    <property type="entry name" value="BBOX"/>
    <property type="match status" value="1"/>
</dbReference>
<name>A0A4W5NII6_9TELE</name>
<dbReference type="InterPro" id="IPR013320">
    <property type="entry name" value="ConA-like_dom_sf"/>
</dbReference>
<dbReference type="PRINTS" id="PR01407">
    <property type="entry name" value="BUTYPHLNCDUF"/>
</dbReference>
<keyword evidence="4" id="KW-0862">Zinc</keyword>
<dbReference type="SUPFAM" id="SSF57845">
    <property type="entry name" value="B-box zinc-binding domain"/>
    <property type="match status" value="1"/>
</dbReference>
<dbReference type="InterPro" id="IPR006574">
    <property type="entry name" value="PRY"/>
</dbReference>
<dbReference type="GO" id="GO:0008270">
    <property type="term" value="F:zinc ion binding"/>
    <property type="evidence" value="ECO:0007669"/>
    <property type="project" value="UniProtKB-KW"/>
</dbReference>
<dbReference type="AlphaFoldDB" id="A0A4W5NII6"/>
<dbReference type="InterPro" id="IPR000315">
    <property type="entry name" value="Znf_B-box"/>
</dbReference>
<dbReference type="InterPro" id="IPR003877">
    <property type="entry name" value="SPRY_dom"/>
</dbReference>
<dbReference type="STRING" id="62062.ENSHHUP00000049089"/>
<evidence type="ECO:0000256" key="5">
    <source>
        <dbReference type="ARBA" id="ARBA00022859"/>
    </source>
</evidence>
<protein>
    <recommendedName>
        <fullName evidence="13">Tripartite motif-containing protein 16-like</fullName>
    </recommendedName>
</protein>
<evidence type="ECO:0000313" key="11">
    <source>
        <dbReference type="Ensembl" id="ENSHHUP00000049089.1"/>
    </source>
</evidence>
<evidence type="ECO:0000256" key="2">
    <source>
        <dbReference type="ARBA" id="ARBA00022723"/>
    </source>
</evidence>